<dbReference type="SMART" id="SM00849">
    <property type="entry name" value="Lactamase_B"/>
    <property type="match status" value="1"/>
</dbReference>
<dbReference type="GO" id="GO:0046872">
    <property type="term" value="F:metal ion binding"/>
    <property type="evidence" value="ECO:0007669"/>
    <property type="project" value="UniProtKB-KW"/>
</dbReference>
<dbReference type="PANTHER" id="PTHR42978:SF6">
    <property type="entry name" value="QUORUM-QUENCHING LACTONASE YTNP-RELATED"/>
    <property type="match status" value="1"/>
</dbReference>
<dbReference type="EMBL" id="VDMN01000010">
    <property type="protein sequence ID" value="TNM60141.1"/>
    <property type="molecule type" value="Genomic_DNA"/>
</dbReference>
<evidence type="ECO:0000256" key="4">
    <source>
        <dbReference type="ARBA" id="ARBA00022833"/>
    </source>
</evidence>
<gene>
    <name evidence="6" type="ORF">FHP24_26985</name>
</gene>
<evidence type="ECO:0000313" key="7">
    <source>
        <dbReference type="Proteomes" id="UP000311605"/>
    </source>
</evidence>
<protein>
    <submittedName>
        <fullName evidence="6">MBL fold metallo-hydrolase</fullName>
    </submittedName>
</protein>
<evidence type="ECO:0000256" key="3">
    <source>
        <dbReference type="ARBA" id="ARBA00022801"/>
    </source>
</evidence>
<dbReference type="PANTHER" id="PTHR42978">
    <property type="entry name" value="QUORUM-QUENCHING LACTONASE YTNP-RELATED-RELATED"/>
    <property type="match status" value="1"/>
</dbReference>
<sequence>MSGLPTRQIPGVYHRRFGEFLVTGISDGYVEMGYNIFREFEPQDVDLMMARDHRVSPPRISVNCFLVRGPAGTVLIDCGSADKFGPTAGKLFENLEAAGVDPSEVDHVLLTHCHPDHSSGLADPKNGRRLFPNATVIANRKEIEHWFSDEEMASVDERKRLRYFGWTREQVEPYREKHLRLADDGEEVLPGIRLVECAGHTPGHSTWLIRSQGQQMIVWGDLAHVPEIQVARPEVSMSFDHDPDLAAKNRTALLARIFEEDMLVAGMHIHFPGFGWLVRESSGYRVATEQWNFEI</sequence>
<dbReference type="SUPFAM" id="SSF56281">
    <property type="entry name" value="Metallo-hydrolase/oxidoreductase"/>
    <property type="match status" value="1"/>
</dbReference>
<organism evidence="6 7">
    <name type="scientific">Aliirhizobium smilacinae</name>
    <dbReference type="NCBI Taxonomy" id="1395944"/>
    <lineage>
        <taxon>Bacteria</taxon>
        <taxon>Pseudomonadati</taxon>
        <taxon>Pseudomonadota</taxon>
        <taxon>Alphaproteobacteria</taxon>
        <taxon>Hyphomicrobiales</taxon>
        <taxon>Rhizobiaceae</taxon>
        <taxon>Aliirhizobium</taxon>
    </lineage>
</organism>
<dbReference type="AlphaFoldDB" id="A0A5C4XBC2"/>
<dbReference type="Proteomes" id="UP000311605">
    <property type="component" value="Unassembled WGS sequence"/>
</dbReference>
<dbReference type="InterPro" id="IPR036866">
    <property type="entry name" value="RibonucZ/Hydroxyglut_hydro"/>
</dbReference>
<proteinExistence type="inferred from homology"/>
<comment type="similarity">
    <text evidence="1">Belongs to the metallo-beta-lactamase superfamily.</text>
</comment>
<dbReference type="Pfam" id="PF00753">
    <property type="entry name" value="Lactamase_B"/>
    <property type="match status" value="1"/>
</dbReference>
<reference evidence="6 7" key="1">
    <citation type="submission" date="2019-06" db="EMBL/GenBank/DDBJ databases">
        <title>The draft genome of Rhizobium smilacinae PTYR-5.</title>
        <authorList>
            <person name="Liu L."/>
            <person name="Li L."/>
            <person name="Zhang X."/>
        </authorList>
    </citation>
    <scope>NUCLEOTIDE SEQUENCE [LARGE SCALE GENOMIC DNA]</scope>
    <source>
        <strain evidence="6 7">PTYR-5</strain>
    </source>
</reference>
<keyword evidence="2" id="KW-0479">Metal-binding</keyword>
<accession>A0A5C4XBC2</accession>
<dbReference type="CDD" id="cd07720">
    <property type="entry name" value="OPHC2-like_MBL-fold"/>
    <property type="match status" value="1"/>
</dbReference>
<dbReference type="OrthoDB" id="9773738at2"/>
<dbReference type="RefSeq" id="WP_139679345.1">
    <property type="nucleotide sequence ID" value="NZ_VDMN01000010.1"/>
</dbReference>
<evidence type="ECO:0000259" key="5">
    <source>
        <dbReference type="SMART" id="SM00849"/>
    </source>
</evidence>
<keyword evidence="4" id="KW-0862">Zinc</keyword>
<evidence type="ECO:0000256" key="2">
    <source>
        <dbReference type="ARBA" id="ARBA00022723"/>
    </source>
</evidence>
<evidence type="ECO:0000313" key="6">
    <source>
        <dbReference type="EMBL" id="TNM60141.1"/>
    </source>
</evidence>
<dbReference type="GO" id="GO:0016787">
    <property type="term" value="F:hydrolase activity"/>
    <property type="evidence" value="ECO:0007669"/>
    <property type="project" value="UniProtKB-KW"/>
</dbReference>
<dbReference type="InterPro" id="IPR051013">
    <property type="entry name" value="MBL_superfamily_lactonases"/>
</dbReference>
<keyword evidence="7" id="KW-1185">Reference proteome</keyword>
<name>A0A5C4XBC2_9HYPH</name>
<dbReference type="InterPro" id="IPR001279">
    <property type="entry name" value="Metallo-B-lactamas"/>
</dbReference>
<evidence type="ECO:0000256" key="1">
    <source>
        <dbReference type="ARBA" id="ARBA00007749"/>
    </source>
</evidence>
<feature type="domain" description="Metallo-beta-lactamase" evidence="5">
    <location>
        <begin position="61"/>
        <end position="268"/>
    </location>
</feature>
<dbReference type="Gene3D" id="3.60.15.10">
    <property type="entry name" value="Ribonuclease Z/Hydroxyacylglutathione hydrolase-like"/>
    <property type="match status" value="1"/>
</dbReference>
<comment type="caution">
    <text evidence="6">The sequence shown here is derived from an EMBL/GenBank/DDBJ whole genome shotgun (WGS) entry which is preliminary data.</text>
</comment>
<keyword evidence="3 6" id="KW-0378">Hydrolase</keyword>